<dbReference type="SUPFAM" id="SSF57667">
    <property type="entry name" value="beta-beta-alpha zinc fingers"/>
    <property type="match status" value="2"/>
</dbReference>
<evidence type="ECO:0000256" key="3">
    <source>
        <dbReference type="ARBA" id="ARBA00022771"/>
    </source>
</evidence>
<dbReference type="InterPro" id="IPR036236">
    <property type="entry name" value="Znf_C2H2_sf"/>
</dbReference>
<evidence type="ECO:0000259" key="8">
    <source>
        <dbReference type="PROSITE" id="PS50097"/>
    </source>
</evidence>
<reference evidence="10" key="2">
    <citation type="submission" date="2025-08" db="UniProtKB">
        <authorList>
            <consortium name="Ensembl"/>
        </authorList>
    </citation>
    <scope>IDENTIFICATION</scope>
</reference>
<proteinExistence type="predicted"/>
<dbReference type="InterPro" id="IPR000210">
    <property type="entry name" value="BTB/POZ_dom"/>
</dbReference>
<accession>A0A8C4XE89</accession>
<dbReference type="SMART" id="SM00225">
    <property type="entry name" value="BTB"/>
    <property type="match status" value="1"/>
</dbReference>
<keyword evidence="5" id="KW-0539">Nucleus</keyword>
<evidence type="ECO:0000256" key="7">
    <source>
        <dbReference type="SAM" id="MobiDB-lite"/>
    </source>
</evidence>
<evidence type="ECO:0000256" key="6">
    <source>
        <dbReference type="PROSITE-ProRule" id="PRU00042"/>
    </source>
</evidence>
<dbReference type="Proteomes" id="UP000694620">
    <property type="component" value="Chromosome 15"/>
</dbReference>
<feature type="domain" description="C2H2-type" evidence="9">
    <location>
        <begin position="363"/>
        <end position="391"/>
    </location>
</feature>
<dbReference type="Pfam" id="PF00651">
    <property type="entry name" value="BTB"/>
    <property type="match status" value="1"/>
</dbReference>
<evidence type="ECO:0000256" key="2">
    <source>
        <dbReference type="ARBA" id="ARBA00022737"/>
    </source>
</evidence>
<organism evidence="10 11">
    <name type="scientific">Erpetoichthys calabaricus</name>
    <name type="common">Rope fish</name>
    <name type="synonym">Calamoichthys calabaricus</name>
    <dbReference type="NCBI Taxonomy" id="27687"/>
    <lineage>
        <taxon>Eukaryota</taxon>
        <taxon>Metazoa</taxon>
        <taxon>Chordata</taxon>
        <taxon>Craniata</taxon>
        <taxon>Vertebrata</taxon>
        <taxon>Euteleostomi</taxon>
        <taxon>Actinopterygii</taxon>
        <taxon>Polypteriformes</taxon>
        <taxon>Polypteridae</taxon>
        <taxon>Erpetoichthys</taxon>
    </lineage>
</organism>
<dbReference type="SUPFAM" id="SSF54695">
    <property type="entry name" value="POZ domain"/>
    <property type="match status" value="1"/>
</dbReference>
<dbReference type="PROSITE" id="PS00028">
    <property type="entry name" value="ZINC_FINGER_C2H2_1"/>
    <property type="match status" value="3"/>
</dbReference>
<feature type="region of interest" description="Disordered" evidence="7">
    <location>
        <begin position="168"/>
        <end position="220"/>
    </location>
</feature>
<dbReference type="Pfam" id="PF00096">
    <property type="entry name" value="zf-C2H2"/>
    <property type="match status" value="2"/>
</dbReference>
<dbReference type="GO" id="GO:0008270">
    <property type="term" value="F:zinc ion binding"/>
    <property type="evidence" value="ECO:0007669"/>
    <property type="project" value="UniProtKB-KW"/>
</dbReference>
<dbReference type="PANTHER" id="PTHR24377">
    <property type="entry name" value="IP01015P-RELATED"/>
    <property type="match status" value="1"/>
</dbReference>
<dbReference type="Ensembl" id="ENSECRT00000025009.1">
    <property type="protein sequence ID" value="ENSECRP00000024474.1"/>
    <property type="gene ID" value="ENSECRG00000016553.1"/>
</dbReference>
<dbReference type="AlphaFoldDB" id="A0A8C4XE89"/>
<dbReference type="PROSITE" id="PS50157">
    <property type="entry name" value="ZINC_FINGER_C2H2_2"/>
    <property type="match status" value="4"/>
</dbReference>
<keyword evidence="1" id="KW-0479">Metal-binding</keyword>
<keyword evidence="3 6" id="KW-0863">Zinc-finger</keyword>
<keyword evidence="4" id="KW-0862">Zinc</keyword>
<sequence>MLSNDLRRRLDTFGTVSLQRVLGYHWFDFVSNERCLEQLCDVTIRVEHQGVLEEFKAHKILLAASSKYFQELFLCEKAENGSAAPIVLQEMPTADIECFLNFIYTATVNVSEDRIERMLQVATTLGSPDLLEACKQVDKRAERTASPESFDSCKSELERSQQDLHFQATEDMQGGQVESIGPSDGHGKSDNLDKKAKQMEKGEQRKESSRLIQGKMRRSSTRLAGRKVFVDIPKKKYIRKLREQFNSAAQLSEQNSSVNTILLPKVEEGEKPHSEERIQEVGSEQELLGSDHAAAEVGRDVVEEFFDVEFDMDDDPAKDLENADRKKKGGAFRCDACQRDFQYEKSYLKHIQHSHGIMPEIIYRCDTCNQTFANRCNLKSHERHVHSNERLFPCEICGKKFNSKTALKLHERTHTGDKPYECTDCEAKFTQPSALKTHQSEIQNEPKQLVSIIQYLKIKNDDGLGNLRLLRSPKYFKRKEKINNFRNVCYCTMRAATSHGIKEFN</sequence>
<evidence type="ECO:0000256" key="4">
    <source>
        <dbReference type="ARBA" id="ARBA00022833"/>
    </source>
</evidence>
<keyword evidence="11" id="KW-1185">Reference proteome</keyword>
<keyword evidence="2" id="KW-0677">Repeat</keyword>
<name>A0A8C4XE89_ERPCA</name>
<evidence type="ECO:0000256" key="5">
    <source>
        <dbReference type="ARBA" id="ARBA00023242"/>
    </source>
</evidence>
<dbReference type="Gene3D" id="3.30.710.10">
    <property type="entry name" value="Potassium Channel Kv1.1, Chain A"/>
    <property type="match status" value="1"/>
</dbReference>
<feature type="domain" description="C2H2-type" evidence="9">
    <location>
        <begin position="392"/>
        <end position="419"/>
    </location>
</feature>
<dbReference type="Pfam" id="PF12874">
    <property type="entry name" value="zf-met"/>
    <property type="match status" value="2"/>
</dbReference>
<dbReference type="InterPro" id="IPR050826">
    <property type="entry name" value="Krueppel_C2H2_ZnFinger"/>
</dbReference>
<dbReference type="GeneTree" id="ENSGT00870000136554"/>
<dbReference type="SMART" id="SM00355">
    <property type="entry name" value="ZnF_C2H2"/>
    <property type="match status" value="4"/>
</dbReference>
<feature type="domain" description="C2H2-type" evidence="9">
    <location>
        <begin position="332"/>
        <end position="355"/>
    </location>
</feature>
<gene>
    <name evidence="10" type="primary">GZF1</name>
</gene>
<feature type="compositionally biased region" description="Basic and acidic residues" evidence="7">
    <location>
        <begin position="185"/>
        <end position="209"/>
    </location>
</feature>
<dbReference type="FunFam" id="3.30.160.60:FF:000176">
    <property type="entry name" value="zinc finger protein 70"/>
    <property type="match status" value="1"/>
</dbReference>
<dbReference type="PROSITE" id="PS50097">
    <property type="entry name" value="BTB"/>
    <property type="match status" value="1"/>
</dbReference>
<dbReference type="Gene3D" id="3.30.160.60">
    <property type="entry name" value="Classic Zinc Finger"/>
    <property type="match status" value="3"/>
</dbReference>
<evidence type="ECO:0000259" key="9">
    <source>
        <dbReference type="PROSITE" id="PS50157"/>
    </source>
</evidence>
<dbReference type="FunFam" id="3.30.160.60:FF:001818">
    <property type="entry name" value="GDNF-inducible zinc finger protein 1 isoform X1"/>
    <property type="match status" value="1"/>
</dbReference>
<protein>
    <submittedName>
        <fullName evidence="10">GDNF inducible zinc finger protein 1</fullName>
    </submittedName>
</protein>
<dbReference type="InterPro" id="IPR013087">
    <property type="entry name" value="Znf_C2H2_type"/>
</dbReference>
<reference evidence="10" key="1">
    <citation type="submission" date="2021-06" db="EMBL/GenBank/DDBJ databases">
        <authorList>
            <consortium name="Wellcome Sanger Institute Data Sharing"/>
        </authorList>
    </citation>
    <scope>NUCLEOTIDE SEQUENCE [LARGE SCALE GENOMIC DNA]</scope>
</reference>
<feature type="domain" description="BTB" evidence="8">
    <location>
        <begin position="40"/>
        <end position="112"/>
    </location>
</feature>
<evidence type="ECO:0000313" key="11">
    <source>
        <dbReference type="Proteomes" id="UP000694620"/>
    </source>
</evidence>
<evidence type="ECO:0000256" key="1">
    <source>
        <dbReference type="ARBA" id="ARBA00022723"/>
    </source>
</evidence>
<dbReference type="InterPro" id="IPR011333">
    <property type="entry name" value="SKP1/BTB/POZ_sf"/>
</dbReference>
<feature type="domain" description="C2H2-type" evidence="9">
    <location>
        <begin position="420"/>
        <end position="448"/>
    </location>
</feature>
<evidence type="ECO:0000313" key="10">
    <source>
        <dbReference type="Ensembl" id="ENSECRP00000024474.1"/>
    </source>
</evidence>
<reference evidence="10" key="3">
    <citation type="submission" date="2025-09" db="UniProtKB">
        <authorList>
            <consortium name="Ensembl"/>
        </authorList>
    </citation>
    <scope>IDENTIFICATION</scope>
</reference>